<dbReference type="NCBIfam" id="TIGR00125">
    <property type="entry name" value="cyt_tran_rel"/>
    <property type="match status" value="1"/>
</dbReference>
<proteinExistence type="predicted"/>
<sequence>MKYRHGLVLGKFYPPHLGHLHLIKESKKRCEHLTVIISSISKELIPGSLRFEWLKKLNKDEQVEIIWIQDENPQYPEEHPDFWQIWNRSIQRVLNSPIDVVFTSENYGEPLAETLNTQHECIDLLRHQFPISATQIRKAPLAYWDFLPDLIKPFFLKRIVITGPESVGKSTLVKNLADYFHTSYVSEFAREYLDKQGRYVIASDIIEIGRGHLLSEKEGSIRADKFLFIDTDHLTTKIYSEHYFSYCPEWIKTRAQILKYDHSLMLDIDVPWIEDPQRDLGAFREEMKETFIKEMNWANRSFTMISGSFEERLDKAKRIIQEIAELPMNPVYFSQEQIHLRNV</sequence>
<dbReference type="PANTHER" id="PTHR37512">
    <property type="entry name" value="TRIFUNCTIONAL NAD BIOSYNTHESIS/REGULATOR PROTEIN NADR"/>
    <property type="match status" value="1"/>
</dbReference>
<dbReference type="InterPro" id="IPR052735">
    <property type="entry name" value="NAD_biosynth-regulator"/>
</dbReference>
<dbReference type="PANTHER" id="PTHR37512:SF1">
    <property type="entry name" value="NADR_TTD14 AAA DOMAIN-CONTAINING PROTEIN"/>
    <property type="match status" value="1"/>
</dbReference>
<name>A0A4R9K9S3_9LEPT</name>
<dbReference type="OrthoDB" id="9802794at2"/>
<dbReference type="CDD" id="cd02019">
    <property type="entry name" value="NK"/>
    <property type="match status" value="1"/>
</dbReference>
<evidence type="ECO:0000259" key="2">
    <source>
        <dbReference type="Pfam" id="PF13521"/>
    </source>
</evidence>
<dbReference type="Gene3D" id="3.40.50.300">
    <property type="entry name" value="P-loop containing nucleotide triphosphate hydrolases"/>
    <property type="match status" value="1"/>
</dbReference>
<dbReference type="RefSeq" id="WP_135621874.1">
    <property type="nucleotide sequence ID" value="NZ_RQGD01000010.1"/>
</dbReference>
<dbReference type="SUPFAM" id="SSF52540">
    <property type="entry name" value="P-loop containing nucleoside triphosphate hydrolases"/>
    <property type="match status" value="1"/>
</dbReference>
<protein>
    <submittedName>
        <fullName evidence="3">ATPase</fullName>
    </submittedName>
</protein>
<evidence type="ECO:0000313" key="3">
    <source>
        <dbReference type="EMBL" id="TGL62200.1"/>
    </source>
</evidence>
<dbReference type="InterPro" id="IPR038727">
    <property type="entry name" value="NadR/Ttd14_AAA_dom"/>
</dbReference>
<keyword evidence="4" id="KW-1185">Reference proteome</keyword>
<dbReference type="InterPro" id="IPR014729">
    <property type="entry name" value="Rossmann-like_a/b/a_fold"/>
</dbReference>
<feature type="domain" description="Cytidyltransferase-like" evidence="1">
    <location>
        <begin position="8"/>
        <end position="138"/>
    </location>
</feature>
<dbReference type="Proteomes" id="UP000297693">
    <property type="component" value="Unassembled WGS sequence"/>
</dbReference>
<dbReference type="Gene3D" id="3.40.50.620">
    <property type="entry name" value="HUPs"/>
    <property type="match status" value="1"/>
</dbReference>
<feature type="domain" description="NadR/Ttd14 AAA" evidence="2">
    <location>
        <begin position="158"/>
        <end position="312"/>
    </location>
</feature>
<evidence type="ECO:0000259" key="1">
    <source>
        <dbReference type="Pfam" id="PF01467"/>
    </source>
</evidence>
<dbReference type="GO" id="GO:0003824">
    <property type="term" value="F:catalytic activity"/>
    <property type="evidence" value="ECO:0007669"/>
    <property type="project" value="InterPro"/>
</dbReference>
<organism evidence="3 4">
    <name type="scientific">Leptospira ognonensis</name>
    <dbReference type="NCBI Taxonomy" id="2484945"/>
    <lineage>
        <taxon>Bacteria</taxon>
        <taxon>Pseudomonadati</taxon>
        <taxon>Spirochaetota</taxon>
        <taxon>Spirochaetia</taxon>
        <taxon>Leptospirales</taxon>
        <taxon>Leptospiraceae</taxon>
        <taxon>Leptospira</taxon>
    </lineage>
</organism>
<gene>
    <name evidence="3" type="ORF">EHQ58_03070</name>
</gene>
<dbReference type="SUPFAM" id="SSF52374">
    <property type="entry name" value="Nucleotidylyl transferase"/>
    <property type="match status" value="1"/>
</dbReference>
<dbReference type="Pfam" id="PF13521">
    <property type="entry name" value="AAA_28"/>
    <property type="match status" value="1"/>
</dbReference>
<dbReference type="InterPro" id="IPR027417">
    <property type="entry name" value="P-loop_NTPase"/>
</dbReference>
<dbReference type="EMBL" id="RQGD01000010">
    <property type="protein sequence ID" value="TGL62200.1"/>
    <property type="molecule type" value="Genomic_DNA"/>
</dbReference>
<dbReference type="InterPro" id="IPR004821">
    <property type="entry name" value="Cyt_trans-like"/>
</dbReference>
<accession>A0A4R9K9S3</accession>
<comment type="caution">
    <text evidence="3">The sequence shown here is derived from an EMBL/GenBank/DDBJ whole genome shotgun (WGS) entry which is preliminary data.</text>
</comment>
<reference evidence="3" key="1">
    <citation type="journal article" date="2019" name="PLoS Negl. Trop. Dis.">
        <title>Revisiting the worldwide diversity of Leptospira species in the environment.</title>
        <authorList>
            <person name="Vincent A.T."/>
            <person name="Schiettekatte O."/>
            <person name="Bourhy P."/>
            <person name="Veyrier F.J."/>
            <person name="Picardeau M."/>
        </authorList>
    </citation>
    <scope>NUCLEOTIDE SEQUENCE [LARGE SCALE GENOMIC DNA]</scope>
    <source>
        <strain evidence="3">201702476</strain>
    </source>
</reference>
<dbReference type="Pfam" id="PF01467">
    <property type="entry name" value="CTP_transf_like"/>
    <property type="match status" value="1"/>
</dbReference>
<dbReference type="AlphaFoldDB" id="A0A4R9K9S3"/>
<evidence type="ECO:0000313" key="4">
    <source>
        <dbReference type="Proteomes" id="UP000297693"/>
    </source>
</evidence>